<feature type="domain" description="RNA polymerase sigma factor 70 region 4 type 2" evidence="6">
    <location>
        <begin position="165"/>
        <end position="213"/>
    </location>
</feature>
<dbReference type="InterPro" id="IPR013249">
    <property type="entry name" value="RNA_pol_sigma70_r4_t2"/>
</dbReference>
<dbReference type="Gene3D" id="1.10.1740.10">
    <property type="match status" value="1"/>
</dbReference>
<organism evidence="7 8">
    <name type="scientific">Fibrella aestuarina BUZ 2</name>
    <dbReference type="NCBI Taxonomy" id="1166018"/>
    <lineage>
        <taxon>Bacteria</taxon>
        <taxon>Pseudomonadati</taxon>
        <taxon>Bacteroidota</taxon>
        <taxon>Cytophagia</taxon>
        <taxon>Cytophagales</taxon>
        <taxon>Spirosomataceae</taxon>
        <taxon>Fibrella</taxon>
    </lineage>
</organism>
<evidence type="ECO:0000313" key="8">
    <source>
        <dbReference type="Proteomes" id="UP000011058"/>
    </source>
</evidence>
<dbReference type="Pfam" id="PF04542">
    <property type="entry name" value="Sigma70_r2"/>
    <property type="match status" value="1"/>
</dbReference>
<dbReference type="InterPro" id="IPR007627">
    <property type="entry name" value="RNA_pol_sigma70_r2"/>
</dbReference>
<keyword evidence="3" id="KW-0731">Sigma factor</keyword>
<dbReference type="SUPFAM" id="SSF88659">
    <property type="entry name" value="Sigma3 and sigma4 domains of RNA polymerase sigma factors"/>
    <property type="match status" value="1"/>
</dbReference>
<dbReference type="SUPFAM" id="SSF88946">
    <property type="entry name" value="Sigma2 domain of RNA polymerase sigma factors"/>
    <property type="match status" value="1"/>
</dbReference>
<dbReference type="STRING" id="1166018.FAES_4548"/>
<feature type="domain" description="RNA polymerase sigma-70 region 2" evidence="5">
    <location>
        <begin position="68"/>
        <end position="131"/>
    </location>
</feature>
<dbReference type="Pfam" id="PF08281">
    <property type="entry name" value="Sigma70_r4_2"/>
    <property type="match status" value="1"/>
</dbReference>
<proteinExistence type="inferred from homology"/>
<name>I0KEJ4_9BACT</name>
<evidence type="ECO:0000259" key="5">
    <source>
        <dbReference type="Pfam" id="PF04542"/>
    </source>
</evidence>
<keyword evidence="4" id="KW-0804">Transcription</keyword>
<comment type="similarity">
    <text evidence="1">Belongs to the sigma-70 factor family. ECF subfamily.</text>
</comment>
<dbReference type="InterPro" id="IPR039425">
    <property type="entry name" value="RNA_pol_sigma-70-like"/>
</dbReference>
<evidence type="ECO:0000256" key="1">
    <source>
        <dbReference type="ARBA" id="ARBA00010641"/>
    </source>
</evidence>
<dbReference type="PATRIC" id="fig|1166018.3.peg.1515"/>
<dbReference type="EMBL" id="HE796683">
    <property type="protein sequence ID" value="CCH02547.1"/>
    <property type="molecule type" value="Genomic_DNA"/>
</dbReference>
<protein>
    <submittedName>
        <fullName evidence="7">RNA polymerase, sigma-24 subunit, ECF subfamily</fullName>
    </submittedName>
</protein>
<dbReference type="GO" id="GO:0016987">
    <property type="term" value="F:sigma factor activity"/>
    <property type="evidence" value="ECO:0007669"/>
    <property type="project" value="UniProtKB-KW"/>
</dbReference>
<evidence type="ECO:0000259" key="6">
    <source>
        <dbReference type="Pfam" id="PF08281"/>
    </source>
</evidence>
<reference evidence="7 8" key="1">
    <citation type="journal article" date="2012" name="J. Bacteriol.">
        <title>Genome Sequence of Fibrella aestuarina BUZ 2T, a Filamentous Marine Bacterium.</title>
        <authorList>
            <person name="Filippini M."/>
            <person name="Qi W."/>
            <person name="Blom J."/>
            <person name="Goesmann A."/>
            <person name="Smits T.H."/>
            <person name="Bagheri H.C."/>
        </authorList>
    </citation>
    <scope>NUCLEOTIDE SEQUENCE [LARGE SCALE GENOMIC DNA]</scope>
    <source>
        <strain evidence="8">BUZ 2T</strain>
    </source>
</reference>
<dbReference type="Proteomes" id="UP000011058">
    <property type="component" value="Chromosome"/>
</dbReference>
<keyword evidence="8" id="KW-1185">Reference proteome</keyword>
<dbReference type="NCBIfam" id="TIGR02937">
    <property type="entry name" value="sigma70-ECF"/>
    <property type="match status" value="1"/>
</dbReference>
<dbReference type="GO" id="GO:0003677">
    <property type="term" value="F:DNA binding"/>
    <property type="evidence" value="ECO:0007669"/>
    <property type="project" value="InterPro"/>
</dbReference>
<dbReference type="HOGENOM" id="CLU_047691_4_3_10"/>
<dbReference type="PANTHER" id="PTHR43133:SF46">
    <property type="entry name" value="RNA POLYMERASE SIGMA-70 FACTOR ECF SUBFAMILY"/>
    <property type="match status" value="1"/>
</dbReference>
<evidence type="ECO:0000256" key="4">
    <source>
        <dbReference type="ARBA" id="ARBA00023163"/>
    </source>
</evidence>
<keyword evidence="2" id="KW-0805">Transcription regulation</keyword>
<dbReference type="InterPro" id="IPR013324">
    <property type="entry name" value="RNA_pol_sigma_r3/r4-like"/>
</dbReference>
<dbReference type="InterPro" id="IPR013325">
    <property type="entry name" value="RNA_pol_sigma_r2"/>
</dbReference>
<dbReference type="PANTHER" id="PTHR43133">
    <property type="entry name" value="RNA POLYMERASE ECF-TYPE SIGMA FACTO"/>
    <property type="match status" value="1"/>
</dbReference>
<evidence type="ECO:0000256" key="2">
    <source>
        <dbReference type="ARBA" id="ARBA00023015"/>
    </source>
</evidence>
<dbReference type="AlphaFoldDB" id="I0KEJ4"/>
<gene>
    <name evidence="7" type="ORF">FAES_4548</name>
</gene>
<evidence type="ECO:0000313" key="7">
    <source>
        <dbReference type="EMBL" id="CCH02547.1"/>
    </source>
</evidence>
<dbReference type="InterPro" id="IPR036388">
    <property type="entry name" value="WH-like_DNA-bd_sf"/>
</dbReference>
<sequence>MVLRHSTCLWKNRPIHRRAMATNQADRQGRPVPLRMANEEPEEAVAPDSEVFIRNTFATDPRLGCELLFRLYYQPLCSHAVRFVGARDVAQDLVSEVFCRFYTNQVFATITTSYRAYLYKTIRHQAYNYLRWEVSRQVDLTSAEGFSTGESQQPDNVTQYEELYQDVEAAINSLPLQRRKIYLMHRFEGKKYGEIADELHLAPKTVESQIRKASHFLRDLLRTKWTLSLLTLLTLSV</sequence>
<dbReference type="GO" id="GO:0006352">
    <property type="term" value="P:DNA-templated transcription initiation"/>
    <property type="evidence" value="ECO:0007669"/>
    <property type="project" value="InterPro"/>
</dbReference>
<dbReference type="InterPro" id="IPR014284">
    <property type="entry name" value="RNA_pol_sigma-70_dom"/>
</dbReference>
<dbReference type="Gene3D" id="1.10.10.10">
    <property type="entry name" value="Winged helix-like DNA-binding domain superfamily/Winged helix DNA-binding domain"/>
    <property type="match status" value="1"/>
</dbReference>
<accession>I0KEJ4</accession>
<evidence type="ECO:0000256" key="3">
    <source>
        <dbReference type="ARBA" id="ARBA00023082"/>
    </source>
</evidence>
<dbReference type="eggNOG" id="COG1595">
    <property type="taxonomic scope" value="Bacteria"/>
</dbReference>
<dbReference type="CDD" id="cd06171">
    <property type="entry name" value="Sigma70_r4"/>
    <property type="match status" value="1"/>
</dbReference>
<dbReference type="KEGG" id="fae:FAES_4548"/>